<organism evidence="1 2">
    <name type="scientific">Pelagomonas calceolata</name>
    <dbReference type="NCBI Taxonomy" id="35677"/>
    <lineage>
        <taxon>Eukaryota</taxon>
        <taxon>Sar</taxon>
        <taxon>Stramenopiles</taxon>
        <taxon>Ochrophyta</taxon>
        <taxon>Pelagophyceae</taxon>
        <taxon>Pelagomonadales</taxon>
        <taxon>Pelagomonadaceae</taxon>
        <taxon>Pelagomonas</taxon>
    </lineage>
</organism>
<protein>
    <submittedName>
        <fullName evidence="1">Uncharacterized protein</fullName>
    </submittedName>
</protein>
<gene>
    <name evidence="1" type="ORF">PECAL_3P01570</name>
</gene>
<dbReference type="OrthoDB" id="197642at2759"/>
<keyword evidence="2" id="KW-1185">Reference proteome</keyword>
<evidence type="ECO:0000313" key="1">
    <source>
        <dbReference type="EMBL" id="CAH0370281.1"/>
    </source>
</evidence>
<dbReference type="AlphaFoldDB" id="A0A8J2SGH8"/>
<dbReference type="EMBL" id="CAKKNE010000003">
    <property type="protein sequence ID" value="CAH0370281.1"/>
    <property type="molecule type" value="Genomic_DNA"/>
</dbReference>
<sequence>MATMTVTVGGHSSSASAKKETIQLYNEHGVPKKAGDAPLGIAYDHDGLPVPDWEVHGENDGAVDATGRRRGPQVKGAVQLKDYVKYVRRASPTWGKRFGEVHKPRVGRFGAFTTDDAKLCLLTEDFGWKLGEDKHLAPTPPYVRLCYGELHGEQDSLRIFTGLSEIHLLKNLDLTEVHAMLQTLGYVSYCVPDGTTGVQPRWWGSGIDVHPQAVSAGLPGGKGPMFYSWHYRLPPWAPGLCLEGEDGDFANGPLALVKKRVNVHEEMEKQKVNEDFLGALTKLALDQKAAWAREAEEEAEADARE</sequence>
<accession>A0A8J2SGH8</accession>
<proteinExistence type="predicted"/>
<comment type="caution">
    <text evidence="1">The sequence shown here is derived from an EMBL/GenBank/DDBJ whole genome shotgun (WGS) entry which is preliminary data.</text>
</comment>
<dbReference type="Proteomes" id="UP000789595">
    <property type="component" value="Unassembled WGS sequence"/>
</dbReference>
<evidence type="ECO:0000313" key="2">
    <source>
        <dbReference type="Proteomes" id="UP000789595"/>
    </source>
</evidence>
<name>A0A8J2SGH8_9STRA</name>
<reference evidence="1" key="1">
    <citation type="submission" date="2021-11" db="EMBL/GenBank/DDBJ databases">
        <authorList>
            <consortium name="Genoscope - CEA"/>
            <person name="William W."/>
        </authorList>
    </citation>
    <scope>NUCLEOTIDE SEQUENCE</scope>
</reference>